<dbReference type="Gene3D" id="3.40.50.2000">
    <property type="entry name" value="Glycogen Phosphorylase B"/>
    <property type="match status" value="2"/>
</dbReference>
<accession>A0A0B7MMZ9</accession>
<reference evidence="6" key="1">
    <citation type="submission" date="2015-01" db="EMBL/GenBank/DDBJ databases">
        <authorList>
            <person name="Manzoor Shahid"/>
            <person name="Zubair Saima"/>
        </authorList>
    </citation>
    <scope>NUCLEOTIDE SEQUENCE [LARGE SCALE GENOMIC DNA]</scope>
    <source>
        <strain evidence="6">Sp3</strain>
    </source>
</reference>
<dbReference type="PANTHER" id="PTHR12526:SF510">
    <property type="entry name" value="D-INOSITOL 3-PHOSPHATE GLYCOSYLTRANSFERASE"/>
    <property type="match status" value="1"/>
</dbReference>
<dbReference type="InterPro" id="IPR001296">
    <property type="entry name" value="Glyco_trans_1"/>
</dbReference>
<dbReference type="Pfam" id="PF13439">
    <property type="entry name" value="Glyco_transf_4"/>
    <property type="match status" value="1"/>
</dbReference>
<dbReference type="CDD" id="cd03808">
    <property type="entry name" value="GT4_CapM-like"/>
    <property type="match status" value="1"/>
</dbReference>
<evidence type="ECO:0000313" key="6">
    <source>
        <dbReference type="Proteomes" id="UP000046155"/>
    </source>
</evidence>
<dbReference type="Proteomes" id="UP000046155">
    <property type="component" value="Unassembled WGS sequence"/>
</dbReference>
<dbReference type="EMBL" id="CDRZ01000232">
    <property type="protein sequence ID" value="CEO89087.1"/>
    <property type="molecule type" value="Genomic_DNA"/>
</dbReference>
<feature type="domain" description="Glycosyltransferase subfamily 4-like N-terminal" evidence="4">
    <location>
        <begin position="45"/>
        <end position="207"/>
    </location>
</feature>
<dbReference type="GO" id="GO:0016757">
    <property type="term" value="F:glycosyltransferase activity"/>
    <property type="evidence" value="ECO:0007669"/>
    <property type="project" value="UniProtKB-KW"/>
</dbReference>
<protein>
    <submittedName>
        <fullName evidence="5">Glycosyl transferase group 1</fullName>
    </submittedName>
</protein>
<evidence type="ECO:0000256" key="2">
    <source>
        <dbReference type="ARBA" id="ARBA00022679"/>
    </source>
</evidence>
<name>A0A0B7MMZ9_9FIRM</name>
<proteinExistence type="predicted"/>
<keyword evidence="6" id="KW-1185">Reference proteome</keyword>
<dbReference type="InterPro" id="IPR028098">
    <property type="entry name" value="Glyco_trans_4-like_N"/>
</dbReference>
<keyword evidence="1" id="KW-0328">Glycosyltransferase</keyword>
<feature type="domain" description="Glycosyl transferase family 1" evidence="3">
    <location>
        <begin position="217"/>
        <end position="378"/>
    </location>
</feature>
<evidence type="ECO:0000256" key="1">
    <source>
        <dbReference type="ARBA" id="ARBA00022676"/>
    </source>
</evidence>
<gene>
    <name evidence="5" type="ORF">SSCH_360026</name>
</gene>
<evidence type="ECO:0000259" key="4">
    <source>
        <dbReference type="Pfam" id="PF13439"/>
    </source>
</evidence>
<keyword evidence="2 5" id="KW-0808">Transferase</keyword>
<evidence type="ECO:0000313" key="5">
    <source>
        <dbReference type="EMBL" id="CEO89087.1"/>
    </source>
</evidence>
<evidence type="ECO:0000259" key="3">
    <source>
        <dbReference type="Pfam" id="PF00534"/>
    </source>
</evidence>
<dbReference type="Pfam" id="PF00534">
    <property type="entry name" value="Glycos_transf_1"/>
    <property type="match status" value="1"/>
</dbReference>
<sequence>MLEAAGSSPATLTIFFGRGEMTPRIFIFGGILLTKILHVIRPAQGGMKKHLETLFQGLEQDRFDLYLAAPASSDLSMALRPFTRKTFVIELDENCNPLQNWRVICSLAQIIRQEKIDLVHTHGVRAGMMGQAAALLARCRKVVATIHNMHNTTSPFSTLLCALQSSLMRISVSHTITVSEAIKCELEKMWLPQEKMTVIYNGIDTDQFLPSGGISRSTLGIPDNMSVIGTVARLEPTKGIKYLLEAAYLIDKEYDSVYFLIVGDGPERESLQQQARMLGIEERVIFYGFRRDIPSLLPLFDIAAIPSLREGLSIFCLEALASGRPVVASAVGGLPEIIHPGKTGLLVPPGDPEALAEALVVLLKNREMAASLGSQGKEIVVQYFTCSNMIERTREIYRMVLRED</sequence>
<dbReference type="PANTHER" id="PTHR12526">
    <property type="entry name" value="GLYCOSYLTRANSFERASE"/>
    <property type="match status" value="1"/>
</dbReference>
<dbReference type="SUPFAM" id="SSF53756">
    <property type="entry name" value="UDP-Glycosyltransferase/glycogen phosphorylase"/>
    <property type="match status" value="1"/>
</dbReference>
<dbReference type="AlphaFoldDB" id="A0A0B7MMZ9"/>
<organism evidence="5 6">
    <name type="scientific">Syntrophaceticus schinkii</name>
    <dbReference type="NCBI Taxonomy" id="499207"/>
    <lineage>
        <taxon>Bacteria</taxon>
        <taxon>Bacillati</taxon>
        <taxon>Bacillota</taxon>
        <taxon>Clostridia</taxon>
        <taxon>Thermoanaerobacterales</taxon>
        <taxon>Thermoanaerobacterales Family III. Incertae Sedis</taxon>
        <taxon>Syntrophaceticus</taxon>
    </lineage>
</organism>